<accession>A0A8K0PHZ9</accession>
<proteinExistence type="predicted"/>
<sequence>MSQVNTPASTVLTNLGAAFEYYDTSTRQLLYGFPRIYSQLTLQHYCSGAIPRSLKAVLPHMPHLPIIGDHIISSYQIQANREQWLRGFPRISSQLTLQYLRGVAIPRSLKAVVPHTAYPPITGDHIIPSY</sequence>
<dbReference type="AlphaFoldDB" id="A0A8K0PHZ9"/>
<organism evidence="1 2">
    <name type="scientific">Elsinoe batatas</name>
    <dbReference type="NCBI Taxonomy" id="2601811"/>
    <lineage>
        <taxon>Eukaryota</taxon>
        <taxon>Fungi</taxon>
        <taxon>Dikarya</taxon>
        <taxon>Ascomycota</taxon>
        <taxon>Pezizomycotina</taxon>
        <taxon>Dothideomycetes</taxon>
        <taxon>Dothideomycetidae</taxon>
        <taxon>Myriangiales</taxon>
        <taxon>Elsinoaceae</taxon>
        <taxon>Elsinoe</taxon>
    </lineage>
</organism>
<name>A0A8K0PHZ9_9PEZI</name>
<dbReference type="EMBL" id="JAESVG020000003">
    <property type="protein sequence ID" value="KAG8629042.1"/>
    <property type="molecule type" value="Genomic_DNA"/>
</dbReference>
<gene>
    <name evidence="1" type="ORF">KVT40_002907</name>
</gene>
<reference evidence="1" key="1">
    <citation type="submission" date="2021-07" db="EMBL/GenBank/DDBJ databases">
        <title>Elsinoe batatas strain:CRI-CJ2 Genome sequencing and assembly.</title>
        <authorList>
            <person name="Huang L."/>
        </authorList>
    </citation>
    <scope>NUCLEOTIDE SEQUENCE</scope>
    <source>
        <strain evidence="1">CRI-CJ2</strain>
    </source>
</reference>
<evidence type="ECO:0000313" key="1">
    <source>
        <dbReference type="EMBL" id="KAG8629042.1"/>
    </source>
</evidence>
<protein>
    <submittedName>
        <fullName evidence="1">Uncharacterized protein</fullName>
    </submittedName>
</protein>
<keyword evidence="2" id="KW-1185">Reference proteome</keyword>
<comment type="caution">
    <text evidence="1">The sequence shown here is derived from an EMBL/GenBank/DDBJ whole genome shotgun (WGS) entry which is preliminary data.</text>
</comment>
<evidence type="ECO:0000313" key="2">
    <source>
        <dbReference type="Proteomes" id="UP000809789"/>
    </source>
</evidence>
<dbReference type="Proteomes" id="UP000809789">
    <property type="component" value="Unassembled WGS sequence"/>
</dbReference>